<dbReference type="InParanoid" id="M4D5V7"/>
<dbReference type="eggNOG" id="KOG1112">
    <property type="taxonomic scope" value="Eukaryota"/>
</dbReference>
<dbReference type="Proteomes" id="UP000011750">
    <property type="component" value="Chromosome A01"/>
</dbReference>
<proteinExistence type="predicted"/>
<reference evidence="1 2" key="1">
    <citation type="journal article" date="2011" name="Nat. Genet.">
        <title>The genome of the mesopolyploid crop species Brassica rapa.</title>
        <authorList>
            <consortium name="Brassica rapa Genome Sequencing Project Consortium"/>
            <person name="Wang X."/>
            <person name="Wang H."/>
            <person name="Wang J."/>
            <person name="Sun R."/>
            <person name="Wu J."/>
            <person name="Liu S."/>
            <person name="Bai Y."/>
            <person name="Mun J.H."/>
            <person name="Bancroft I."/>
            <person name="Cheng F."/>
            <person name="Huang S."/>
            <person name="Li X."/>
            <person name="Hua W."/>
            <person name="Wang J."/>
            <person name="Wang X."/>
            <person name="Freeling M."/>
            <person name="Pires J.C."/>
            <person name="Paterson A.H."/>
            <person name="Chalhoub B."/>
            <person name="Wang B."/>
            <person name="Hayward A."/>
            <person name="Sharpe A.G."/>
            <person name="Park B.S."/>
            <person name="Weisshaar B."/>
            <person name="Liu B."/>
            <person name="Li B."/>
            <person name="Liu B."/>
            <person name="Tong C."/>
            <person name="Song C."/>
            <person name="Duran C."/>
            <person name="Peng C."/>
            <person name="Geng C."/>
            <person name="Koh C."/>
            <person name="Lin C."/>
            <person name="Edwards D."/>
            <person name="Mu D."/>
            <person name="Shen D."/>
            <person name="Soumpourou E."/>
            <person name="Li F."/>
            <person name="Fraser F."/>
            <person name="Conant G."/>
            <person name="Lassalle G."/>
            <person name="King G.J."/>
            <person name="Bonnema G."/>
            <person name="Tang H."/>
            <person name="Wang H."/>
            <person name="Belcram H."/>
            <person name="Zhou H."/>
            <person name="Hirakawa H."/>
            <person name="Abe H."/>
            <person name="Guo H."/>
            <person name="Wang H."/>
            <person name="Jin H."/>
            <person name="Parkin I.A."/>
            <person name="Batley J."/>
            <person name="Kim J.S."/>
            <person name="Just J."/>
            <person name="Li J."/>
            <person name="Xu J."/>
            <person name="Deng J."/>
            <person name="Kim J.A."/>
            <person name="Li J."/>
            <person name="Yu J."/>
            <person name="Meng J."/>
            <person name="Wang J."/>
            <person name="Min J."/>
            <person name="Poulain J."/>
            <person name="Wang J."/>
            <person name="Hatakeyama K."/>
            <person name="Wu K."/>
            <person name="Wang L."/>
            <person name="Fang L."/>
            <person name="Trick M."/>
            <person name="Links M.G."/>
            <person name="Zhao M."/>
            <person name="Jin M."/>
            <person name="Ramchiary N."/>
            <person name="Drou N."/>
            <person name="Berkman P.J."/>
            <person name="Cai Q."/>
            <person name="Huang Q."/>
            <person name="Li R."/>
            <person name="Tabata S."/>
            <person name="Cheng S."/>
            <person name="Zhang S."/>
            <person name="Zhang S."/>
            <person name="Huang S."/>
            <person name="Sato S."/>
            <person name="Sun S."/>
            <person name="Kwon S.J."/>
            <person name="Choi S.R."/>
            <person name="Lee T.H."/>
            <person name="Fan W."/>
            <person name="Zhao X."/>
            <person name="Tan X."/>
            <person name="Xu X."/>
            <person name="Wang Y."/>
            <person name="Qiu Y."/>
            <person name="Yin Y."/>
            <person name="Li Y."/>
            <person name="Du Y."/>
            <person name="Liao Y."/>
            <person name="Lim Y."/>
            <person name="Narusaka Y."/>
            <person name="Wang Y."/>
            <person name="Wang Z."/>
            <person name="Li Z."/>
            <person name="Wang Z."/>
            <person name="Xiong Z."/>
            <person name="Zhang Z."/>
        </authorList>
    </citation>
    <scope>NUCLEOTIDE SEQUENCE [LARGE SCALE GENOMIC DNA]</scope>
    <source>
        <strain evidence="1 2">cv. Chiifu-401-42</strain>
    </source>
</reference>
<dbReference type="AlphaFoldDB" id="M4D5V7"/>
<keyword evidence="2" id="KW-1185">Reference proteome</keyword>
<dbReference type="HOGENOM" id="CLU_1780042_0_0_1"/>
<dbReference type="EnsemblPlants" id="Bra011864.1">
    <property type="protein sequence ID" value="Bra011864.1-P"/>
    <property type="gene ID" value="Bra011864"/>
</dbReference>
<dbReference type="STRING" id="51351.M4D5V7"/>
<evidence type="ECO:0000313" key="1">
    <source>
        <dbReference type="EnsemblPlants" id="Bra011864.1-P"/>
    </source>
</evidence>
<sequence length="146" mass="16016">MEVIDFSETEMEAAEQLVQLSEEDTLSCSSGTGLSVSGCEGGGGNTKRHNDVISDEVQNDGVSQQLNKDIIETIYYHALNSEIPTEECTYDYKGSHVSKGIPQLKLTDMWYVIPLDVGIRLAALRDMISKKETIKSPRLVASMEAA</sequence>
<evidence type="ECO:0000313" key="2">
    <source>
        <dbReference type="Proteomes" id="UP000011750"/>
    </source>
</evidence>
<reference evidence="1 2" key="2">
    <citation type="journal article" date="2018" name="Hortic Res">
        <title>Improved Brassica rapa reference genome by single-molecule sequencing and chromosome conformation capture technologies.</title>
        <authorList>
            <person name="Zhang L."/>
            <person name="Cai X."/>
            <person name="Wu J."/>
            <person name="Liu M."/>
            <person name="Grob S."/>
            <person name="Cheng F."/>
            <person name="Liang J."/>
            <person name="Cai C."/>
            <person name="Liu Z."/>
            <person name="Liu B."/>
            <person name="Wang F."/>
            <person name="Li S."/>
            <person name="Liu F."/>
            <person name="Li X."/>
            <person name="Cheng L."/>
            <person name="Yang W."/>
            <person name="Li M.H."/>
            <person name="Grossniklaus U."/>
            <person name="Zheng H."/>
            <person name="Wang X."/>
        </authorList>
    </citation>
    <scope>NUCLEOTIDE SEQUENCE [LARGE SCALE GENOMIC DNA]</scope>
    <source>
        <strain evidence="1 2">cv. Chiifu-401-42</strain>
    </source>
</reference>
<reference evidence="1" key="3">
    <citation type="submission" date="2023-03" db="UniProtKB">
        <authorList>
            <consortium name="EnsemblPlants"/>
        </authorList>
    </citation>
    <scope>IDENTIFICATION</scope>
    <source>
        <strain evidence="1">cv. Chiifu-401-42</strain>
    </source>
</reference>
<protein>
    <submittedName>
        <fullName evidence="1">Uncharacterized protein</fullName>
    </submittedName>
</protein>
<name>M4D5V7_BRACM</name>
<organism evidence="1 2">
    <name type="scientific">Brassica campestris</name>
    <name type="common">Field mustard</name>
    <dbReference type="NCBI Taxonomy" id="3711"/>
    <lineage>
        <taxon>Eukaryota</taxon>
        <taxon>Viridiplantae</taxon>
        <taxon>Streptophyta</taxon>
        <taxon>Embryophyta</taxon>
        <taxon>Tracheophyta</taxon>
        <taxon>Spermatophyta</taxon>
        <taxon>Magnoliopsida</taxon>
        <taxon>eudicotyledons</taxon>
        <taxon>Gunneridae</taxon>
        <taxon>Pentapetalae</taxon>
        <taxon>rosids</taxon>
        <taxon>malvids</taxon>
        <taxon>Brassicales</taxon>
        <taxon>Brassicaceae</taxon>
        <taxon>Brassiceae</taxon>
        <taxon>Brassica</taxon>
    </lineage>
</organism>
<accession>M4D5V7</accession>
<dbReference type="Gramene" id="Bra011864.1">
    <property type="protein sequence ID" value="Bra011864.1-P"/>
    <property type="gene ID" value="Bra011864"/>
</dbReference>